<dbReference type="AlphaFoldDB" id="A0A0A9C064"/>
<evidence type="ECO:0000313" key="1">
    <source>
        <dbReference type="EMBL" id="JAD69649.1"/>
    </source>
</evidence>
<organism evidence="1">
    <name type="scientific">Arundo donax</name>
    <name type="common">Giant reed</name>
    <name type="synonym">Donax arundinaceus</name>
    <dbReference type="NCBI Taxonomy" id="35708"/>
    <lineage>
        <taxon>Eukaryota</taxon>
        <taxon>Viridiplantae</taxon>
        <taxon>Streptophyta</taxon>
        <taxon>Embryophyta</taxon>
        <taxon>Tracheophyta</taxon>
        <taxon>Spermatophyta</taxon>
        <taxon>Magnoliopsida</taxon>
        <taxon>Liliopsida</taxon>
        <taxon>Poales</taxon>
        <taxon>Poaceae</taxon>
        <taxon>PACMAD clade</taxon>
        <taxon>Arundinoideae</taxon>
        <taxon>Arundineae</taxon>
        <taxon>Arundo</taxon>
    </lineage>
</organism>
<name>A0A0A9C064_ARUDO</name>
<protein>
    <submittedName>
        <fullName evidence="1">Uncharacterized protein</fullName>
    </submittedName>
</protein>
<proteinExistence type="predicted"/>
<reference evidence="1" key="1">
    <citation type="submission" date="2014-09" db="EMBL/GenBank/DDBJ databases">
        <authorList>
            <person name="Magalhaes I.L.F."/>
            <person name="Oliveira U."/>
            <person name="Santos F.R."/>
            <person name="Vidigal T.H.D.A."/>
            <person name="Brescovit A.D."/>
            <person name="Santos A.J."/>
        </authorList>
    </citation>
    <scope>NUCLEOTIDE SEQUENCE</scope>
    <source>
        <tissue evidence="1">Shoot tissue taken approximately 20 cm above the soil surface</tissue>
    </source>
</reference>
<dbReference type="EMBL" id="GBRH01228246">
    <property type="protein sequence ID" value="JAD69649.1"/>
    <property type="molecule type" value="Transcribed_RNA"/>
</dbReference>
<reference evidence="1" key="2">
    <citation type="journal article" date="2015" name="Data Brief">
        <title>Shoot transcriptome of the giant reed, Arundo donax.</title>
        <authorList>
            <person name="Barrero R.A."/>
            <person name="Guerrero F.D."/>
            <person name="Moolhuijzen P."/>
            <person name="Goolsby J.A."/>
            <person name="Tidwell J."/>
            <person name="Bellgard S.E."/>
            <person name="Bellgard M.I."/>
        </authorList>
    </citation>
    <scope>NUCLEOTIDE SEQUENCE</scope>
    <source>
        <tissue evidence="1">Shoot tissue taken approximately 20 cm above the soil surface</tissue>
    </source>
</reference>
<sequence>MWDSVAGAHEAMRSLGVRKDPAWSAIEVHGKKHTFLAGDSYHDEWPAIYEVCNALAAAVTEQSVRVMDGVSHC</sequence>
<accession>A0A0A9C064</accession>